<dbReference type="RefSeq" id="WP_066622677.1">
    <property type="nucleotide sequence ID" value="NZ_FQXL01000025.1"/>
</dbReference>
<dbReference type="EMBL" id="LWAE01000002">
    <property type="protein sequence ID" value="KZL92884.1"/>
    <property type="molecule type" value="Genomic_DNA"/>
</dbReference>
<gene>
    <name evidence="2" type="ORF">CLMAG_26980</name>
</gene>
<dbReference type="PATRIC" id="fig|1121326.3.peg.2710"/>
<feature type="transmembrane region" description="Helical" evidence="1">
    <location>
        <begin position="7"/>
        <end position="27"/>
    </location>
</feature>
<feature type="transmembrane region" description="Helical" evidence="1">
    <location>
        <begin position="33"/>
        <end position="51"/>
    </location>
</feature>
<keyword evidence="1" id="KW-0812">Transmembrane</keyword>
<evidence type="ECO:0000313" key="2">
    <source>
        <dbReference type="EMBL" id="KZL92884.1"/>
    </source>
</evidence>
<dbReference type="Proteomes" id="UP000076603">
    <property type="component" value="Unassembled WGS sequence"/>
</dbReference>
<protein>
    <submittedName>
        <fullName evidence="2">Uncharacterized protein</fullName>
    </submittedName>
</protein>
<sequence length="69" mass="8398">MKNSNGIYVIFKLMSDVIIAWQAYDFYKADKRNLAILLIAAYLVIRIWWFLRGIRRKRLKNEFNEIFPE</sequence>
<dbReference type="STRING" id="1121326.CLMAG_26980"/>
<reference evidence="2 3" key="1">
    <citation type="submission" date="2016-04" db="EMBL/GenBank/DDBJ databases">
        <title>Genome sequence of Clostridium magnum DSM 2767.</title>
        <authorList>
            <person name="Poehlein A."/>
            <person name="Uhlig R."/>
            <person name="Fischer R."/>
            <person name="Bahl H."/>
            <person name="Daniel R."/>
        </authorList>
    </citation>
    <scope>NUCLEOTIDE SEQUENCE [LARGE SCALE GENOMIC DNA]</scope>
    <source>
        <strain evidence="2 3">DSM 2767</strain>
    </source>
</reference>
<dbReference type="AlphaFoldDB" id="A0A162TPF5"/>
<accession>A0A162TPF5</accession>
<keyword evidence="1" id="KW-1133">Transmembrane helix</keyword>
<comment type="caution">
    <text evidence="2">The sequence shown here is derived from an EMBL/GenBank/DDBJ whole genome shotgun (WGS) entry which is preliminary data.</text>
</comment>
<evidence type="ECO:0000256" key="1">
    <source>
        <dbReference type="SAM" id="Phobius"/>
    </source>
</evidence>
<organism evidence="2 3">
    <name type="scientific">Clostridium magnum DSM 2767</name>
    <dbReference type="NCBI Taxonomy" id="1121326"/>
    <lineage>
        <taxon>Bacteria</taxon>
        <taxon>Bacillati</taxon>
        <taxon>Bacillota</taxon>
        <taxon>Clostridia</taxon>
        <taxon>Eubacteriales</taxon>
        <taxon>Clostridiaceae</taxon>
        <taxon>Clostridium</taxon>
    </lineage>
</organism>
<keyword evidence="3" id="KW-1185">Reference proteome</keyword>
<keyword evidence="1" id="KW-0472">Membrane</keyword>
<proteinExistence type="predicted"/>
<name>A0A162TPF5_9CLOT</name>
<evidence type="ECO:0000313" key="3">
    <source>
        <dbReference type="Proteomes" id="UP000076603"/>
    </source>
</evidence>